<gene>
    <name evidence="2" type="ORF">CISIN_1g026374mg</name>
</gene>
<evidence type="ECO:0000256" key="1">
    <source>
        <dbReference type="SAM" id="SignalP"/>
    </source>
</evidence>
<dbReference type="PANTHER" id="PTHR21454:SF41">
    <property type="entry name" value="EXPP1 PROTEIN"/>
    <property type="match status" value="1"/>
</dbReference>
<keyword evidence="3" id="KW-1185">Reference proteome</keyword>
<feature type="chain" id="PRO_5001637478" description="Expp1 protein" evidence="1">
    <location>
        <begin position="17"/>
        <end position="239"/>
    </location>
</feature>
<dbReference type="Proteomes" id="UP000027120">
    <property type="component" value="Unassembled WGS sequence"/>
</dbReference>
<dbReference type="GO" id="GO:0046872">
    <property type="term" value="F:metal ion binding"/>
    <property type="evidence" value="ECO:0007669"/>
    <property type="project" value="InterPro"/>
</dbReference>
<evidence type="ECO:0008006" key="4">
    <source>
        <dbReference type="Google" id="ProtNLM"/>
    </source>
</evidence>
<dbReference type="EMBL" id="KK784890">
    <property type="protein sequence ID" value="KDO70650.1"/>
    <property type="molecule type" value="Genomic_DNA"/>
</dbReference>
<keyword evidence="1" id="KW-0732">Signal</keyword>
<dbReference type="STRING" id="2711.A0A067FWY0"/>
<organism evidence="2 3">
    <name type="scientific">Citrus sinensis</name>
    <name type="common">Sweet orange</name>
    <name type="synonym">Citrus aurantium var. sinensis</name>
    <dbReference type="NCBI Taxonomy" id="2711"/>
    <lineage>
        <taxon>Eukaryota</taxon>
        <taxon>Viridiplantae</taxon>
        <taxon>Streptophyta</taxon>
        <taxon>Embryophyta</taxon>
        <taxon>Tracheophyta</taxon>
        <taxon>Spermatophyta</taxon>
        <taxon>Magnoliopsida</taxon>
        <taxon>eudicotyledons</taxon>
        <taxon>Gunneridae</taxon>
        <taxon>Pentapetalae</taxon>
        <taxon>rosids</taxon>
        <taxon>malvids</taxon>
        <taxon>Sapindales</taxon>
        <taxon>Rutaceae</taxon>
        <taxon>Aurantioideae</taxon>
        <taxon>Citrus</taxon>
    </lineage>
</organism>
<dbReference type="GO" id="GO:0017183">
    <property type="term" value="P:protein histidyl modification to diphthamide"/>
    <property type="evidence" value="ECO:0007669"/>
    <property type="project" value="InterPro"/>
</dbReference>
<reference evidence="2 3" key="1">
    <citation type="submission" date="2014-04" db="EMBL/GenBank/DDBJ databases">
        <authorList>
            <consortium name="International Citrus Genome Consortium"/>
            <person name="Gmitter F."/>
            <person name="Chen C."/>
            <person name="Farmerie W."/>
            <person name="Harkins T."/>
            <person name="Desany B."/>
            <person name="Mohiuddin M."/>
            <person name="Kodira C."/>
            <person name="Borodovsky M."/>
            <person name="Lomsadze A."/>
            <person name="Burns P."/>
            <person name="Jenkins J."/>
            <person name="Prochnik S."/>
            <person name="Shu S."/>
            <person name="Chapman J."/>
            <person name="Pitluck S."/>
            <person name="Schmutz J."/>
            <person name="Rokhsar D."/>
        </authorList>
    </citation>
    <scope>NUCLEOTIDE SEQUENCE</scope>
</reference>
<dbReference type="eggNOG" id="ENOG502QQ68">
    <property type="taxonomic scope" value="Eukaryota"/>
</dbReference>
<evidence type="ECO:0000313" key="2">
    <source>
        <dbReference type="EMBL" id="KDO70650.1"/>
    </source>
</evidence>
<dbReference type="PANTHER" id="PTHR21454">
    <property type="entry name" value="DPH3 HOMOLOG-RELATED"/>
    <property type="match status" value="1"/>
</dbReference>
<dbReference type="PaxDb" id="2711-XP_006481617.1"/>
<feature type="signal peptide" evidence="1">
    <location>
        <begin position="1"/>
        <end position="16"/>
    </location>
</feature>
<name>A0A067FWY0_CITSI</name>
<accession>A0A067FWY0</accession>
<evidence type="ECO:0000313" key="3">
    <source>
        <dbReference type="Proteomes" id="UP000027120"/>
    </source>
</evidence>
<dbReference type="AlphaFoldDB" id="A0A067FWY0"/>
<proteinExistence type="predicted"/>
<sequence length="239" mass="26690">METIFFFLLLTTSCFSFLVESSDNNHMYSPCGDTKVERSDGFTFAIAFASRSSFFLNNSQQLSPCDRRLSLSSSTSQIAVFRPKVDEISLLTINTSSFSPDNYGGYMVAFAGRKYAARSLPAFVANSTYTVTSFTLALEFKKGRLQNLYWKRDGCSKCSGNSNFVCLNNQDCAIRSTSCKNHGGSVDCSLGIQLAFSGTDKHLSVLNSWYEVENLRQYSLYGLYSNLRDSLTGQYNKIF</sequence>
<protein>
    <recommendedName>
        <fullName evidence="4">Expp1 protein</fullName>
    </recommendedName>
</protein>
<dbReference type="InterPro" id="IPR044248">
    <property type="entry name" value="DPH3/4-like"/>
</dbReference>